<feature type="domain" description="Nucleotidyl transferase" evidence="8">
    <location>
        <begin position="7"/>
        <end position="60"/>
    </location>
</feature>
<dbReference type="InterPro" id="IPR011004">
    <property type="entry name" value="Trimer_LpxA-like_sf"/>
</dbReference>
<evidence type="ECO:0000256" key="4">
    <source>
        <dbReference type="ARBA" id="ARBA00022533"/>
    </source>
</evidence>
<evidence type="ECO:0000259" key="8">
    <source>
        <dbReference type="Pfam" id="PF00483"/>
    </source>
</evidence>
<proteinExistence type="inferred from homology"/>
<dbReference type="Pfam" id="PF00483">
    <property type="entry name" value="NTP_transferase"/>
    <property type="match status" value="1"/>
</dbReference>
<dbReference type="InterPro" id="IPR029044">
    <property type="entry name" value="Nucleotide-diphossugar_trans"/>
</dbReference>
<accession>A0A7S1T5D3</accession>
<dbReference type="Gene3D" id="2.160.10.10">
    <property type="entry name" value="Hexapeptide repeat proteins"/>
    <property type="match status" value="1"/>
</dbReference>
<dbReference type="Pfam" id="PF25247">
    <property type="entry name" value="LbH_GLGC"/>
    <property type="match status" value="1"/>
</dbReference>
<dbReference type="EC" id="2.7.7.27" evidence="3"/>
<keyword evidence="5" id="KW-0808">Transferase</keyword>
<dbReference type="GO" id="GO:0008878">
    <property type="term" value="F:glucose-1-phosphate adenylyltransferase activity"/>
    <property type="evidence" value="ECO:0007669"/>
    <property type="project" value="UniProtKB-EC"/>
</dbReference>
<dbReference type="CDD" id="cd04651">
    <property type="entry name" value="LbH_G1P_AT_C"/>
    <property type="match status" value="1"/>
</dbReference>
<organism evidence="9">
    <name type="scientific">Tetraselmis chuii</name>
    <dbReference type="NCBI Taxonomy" id="63592"/>
    <lineage>
        <taxon>Eukaryota</taxon>
        <taxon>Viridiplantae</taxon>
        <taxon>Chlorophyta</taxon>
        <taxon>core chlorophytes</taxon>
        <taxon>Chlorodendrophyceae</taxon>
        <taxon>Chlorodendrales</taxon>
        <taxon>Chlorodendraceae</taxon>
        <taxon>Tetraselmis</taxon>
    </lineage>
</organism>
<protein>
    <recommendedName>
        <fullName evidence="3">glucose-1-phosphate adenylyltransferase</fullName>
        <ecNumber evidence="3">2.7.7.27</ecNumber>
    </recommendedName>
</protein>
<keyword evidence="4" id="KW-0021">Allosteric enzyme</keyword>
<dbReference type="SUPFAM" id="SSF51161">
    <property type="entry name" value="Trimeric LpxA-like enzymes"/>
    <property type="match status" value="1"/>
</dbReference>
<evidence type="ECO:0000256" key="7">
    <source>
        <dbReference type="ARBA" id="ARBA00022741"/>
    </source>
</evidence>
<dbReference type="Gene3D" id="3.90.550.10">
    <property type="entry name" value="Spore Coat Polysaccharide Biosynthesis Protein SpsA, Chain A"/>
    <property type="match status" value="1"/>
</dbReference>
<dbReference type="SUPFAM" id="SSF53448">
    <property type="entry name" value="Nucleotide-diphospho-sugar transferases"/>
    <property type="match status" value="1"/>
</dbReference>
<reference evidence="9" key="1">
    <citation type="submission" date="2021-01" db="EMBL/GenBank/DDBJ databases">
        <authorList>
            <person name="Corre E."/>
            <person name="Pelletier E."/>
            <person name="Niang G."/>
            <person name="Scheremetjew M."/>
            <person name="Finn R."/>
            <person name="Kale V."/>
            <person name="Holt S."/>
            <person name="Cochrane G."/>
            <person name="Meng A."/>
            <person name="Brown T."/>
            <person name="Cohen L."/>
        </authorList>
    </citation>
    <scope>NUCLEOTIDE SEQUENCE</scope>
    <source>
        <strain evidence="9">PLY429</strain>
    </source>
</reference>
<evidence type="ECO:0000256" key="5">
    <source>
        <dbReference type="ARBA" id="ARBA00022679"/>
    </source>
</evidence>
<dbReference type="EMBL" id="HBGG01040020">
    <property type="protein sequence ID" value="CAD9222023.1"/>
    <property type="molecule type" value="Transcribed_RNA"/>
</dbReference>
<comment type="similarity">
    <text evidence="2">Belongs to the bacterial/plant glucose-1-phosphate adenylyltransferase family.</text>
</comment>
<keyword evidence="7" id="KW-0547">Nucleotide-binding</keyword>
<evidence type="ECO:0000256" key="3">
    <source>
        <dbReference type="ARBA" id="ARBA00012460"/>
    </source>
</evidence>
<gene>
    <name evidence="9" type="ORF">TCHU04912_LOCUS20635</name>
</gene>
<name>A0A7S1T5D3_9CHLO</name>
<sequence>MKGALLKQLLDETPDANDFGSEIIPYAKDKGSKVQAFLFDGYWEDIGTIEAFYSANLALTDPNAPKFSFYEREAPIYTMPRFLPPSKILDAMVTNSIIGDGCVVRANATVTHSVVGVRALISENVVVEDSMIMGADYYETLEECQLVPGCLPMGIGPNSIVKKAIIDKNARIGANCQIINKDNVQEANHEGEGYIIKDGIVVVCKDAIIPDGTII</sequence>
<dbReference type="GO" id="GO:0005978">
    <property type="term" value="P:glycogen biosynthetic process"/>
    <property type="evidence" value="ECO:0007669"/>
    <property type="project" value="InterPro"/>
</dbReference>
<evidence type="ECO:0000256" key="6">
    <source>
        <dbReference type="ARBA" id="ARBA00022695"/>
    </source>
</evidence>
<keyword evidence="6" id="KW-0548">Nucleotidyltransferase</keyword>
<dbReference type="AlphaFoldDB" id="A0A7S1T5D3"/>
<dbReference type="InterPro" id="IPR005835">
    <property type="entry name" value="NTP_transferase_dom"/>
</dbReference>
<evidence type="ECO:0000256" key="1">
    <source>
        <dbReference type="ARBA" id="ARBA00000956"/>
    </source>
</evidence>
<dbReference type="PANTHER" id="PTHR43523:SF12">
    <property type="entry name" value="GLUCOSE-1-PHOSPHATE ADENYLYLTRANSFERASE LARGE SUBUNIT 1, CHLOROPLASTIC-RELATED"/>
    <property type="match status" value="1"/>
</dbReference>
<dbReference type="PANTHER" id="PTHR43523">
    <property type="entry name" value="GLUCOSE-1-PHOSPHATE ADENYLYLTRANSFERASE-RELATED"/>
    <property type="match status" value="1"/>
</dbReference>
<comment type="catalytic activity">
    <reaction evidence="1">
        <text>alpha-D-glucose 1-phosphate + ATP + H(+) = ADP-alpha-D-glucose + diphosphate</text>
        <dbReference type="Rhea" id="RHEA:12120"/>
        <dbReference type="ChEBI" id="CHEBI:15378"/>
        <dbReference type="ChEBI" id="CHEBI:30616"/>
        <dbReference type="ChEBI" id="CHEBI:33019"/>
        <dbReference type="ChEBI" id="CHEBI:57498"/>
        <dbReference type="ChEBI" id="CHEBI:58601"/>
        <dbReference type="EC" id="2.7.7.27"/>
    </reaction>
</comment>
<evidence type="ECO:0000313" key="9">
    <source>
        <dbReference type="EMBL" id="CAD9222023.1"/>
    </source>
</evidence>
<dbReference type="InterPro" id="IPR011831">
    <property type="entry name" value="ADP-Glc_PPase"/>
</dbReference>
<evidence type="ECO:0000256" key="2">
    <source>
        <dbReference type="ARBA" id="ARBA00010443"/>
    </source>
</evidence>
<dbReference type="GO" id="GO:0000166">
    <property type="term" value="F:nucleotide binding"/>
    <property type="evidence" value="ECO:0007669"/>
    <property type="project" value="UniProtKB-KW"/>
</dbReference>